<sequence length="643" mass="70662">MTCGGPGVKPCAKCSAAVRGSSWHSRALPLASLGRRTGTGTVKPSLSVAWLAAVGISLSFYVSDAVLNPSACDTGNRTHPSASNAECNITRGKGTVLLQMGVRSSASRDVTQGFPRHIEICAVQDNHCFDMSMATAWDGSVDRLSHAQKKRPDRAVEGESSADKAGPSVQLVVTRAGEDLRWLDAMSDFSTLVYNRAGPESLLPKHRRNLEIVTEANHGREDEVMLQHIIDNYDALPDVTVFLQGWPFGHCPGTIKTVRRVLAALTDPHQTDILEGAGGAAKGLIPISRSFWQYSVPDGLLGLARGLAESHFQPHDHAAMQYAMAMYNATCSQVLGGKPCPSHQWVAEGAQWAVTRERIRFTPRHVYQGALKLGEGYENKFRGLVLEALWPVLFGEPEWKPTKVMHMKNAGLANKYAQTVGLHCQADGQKRSLLFSCEERMAFCELRHRQQGFSESHQFLAQRHRYEIYDAMSSVEDWSMVVELRPVLWGAATWSPLTEVKSAVSLGQNPQTSFYPKLVVSNSSGELHLESIGGPAQEAVHWKVTEFRGAAGVSYHFEARNADGNLSYLGCDHTTGIAKLSSEKTDWIIKPLLDGWSELVSADGVLHLWREDGGKLHCSSKQTNRDSTSTFLIYLIQKQSKDE</sequence>
<name>A0A813IN92_POLGL</name>
<protein>
    <submittedName>
        <fullName evidence="2">Uncharacterized protein</fullName>
    </submittedName>
</protein>
<dbReference type="Proteomes" id="UP000626109">
    <property type="component" value="Unassembled WGS sequence"/>
</dbReference>
<dbReference type="AlphaFoldDB" id="A0A813IN92"/>
<proteinExistence type="predicted"/>
<dbReference type="InterPro" id="IPR021838">
    <property type="entry name" value="DUF3431"/>
</dbReference>
<dbReference type="Pfam" id="PF11913">
    <property type="entry name" value="DUF3431"/>
    <property type="match status" value="1"/>
</dbReference>
<accession>A0A813IN92</accession>
<dbReference type="EMBL" id="CAJNNW010011273">
    <property type="protein sequence ID" value="CAE8652952.1"/>
    <property type="molecule type" value="Genomic_DNA"/>
</dbReference>
<reference evidence="2" key="1">
    <citation type="submission" date="2021-02" db="EMBL/GenBank/DDBJ databases">
        <authorList>
            <person name="Dougan E. K."/>
            <person name="Rhodes N."/>
            <person name="Thang M."/>
            <person name="Chan C."/>
        </authorList>
    </citation>
    <scope>NUCLEOTIDE SEQUENCE</scope>
</reference>
<dbReference type="PANTHER" id="PTHR37490">
    <property type="entry name" value="EXPRESSED PROTEIN"/>
    <property type="match status" value="1"/>
</dbReference>
<feature type="region of interest" description="Disordered" evidence="1">
    <location>
        <begin position="144"/>
        <end position="167"/>
    </location>
</feature>
<organism evidence="2 3">
    <name type="scientific">Polarella glacialis</name>
    <name type="common">Dinoflagellate</name>
    <dbReference type="NCBI Taxonomy" id="89957"/>
    <lineage>
        <taxon>Eukaryota</taxon>
        <taxon>Sar</taxon>
        <taxon>Alveolata</taxon>
        <taxon>Dinophyceae</taxon>
        <taxon>Suessiales</taxon>
        <taxon>Suessiaceae</taxon>
        <taxon>Polarella</taxon>
    </lineage>
</organism>
<evidence type="ECO:0000313" key="2">
    <source>
        <dbReference type="EMBL" id="CAE8652952.1"/>
    </source>
</evidence>
<gene>
    <name evidence="2" type="ORF">PGLA2088_LOCUS10072</name>
</gene>
<evidence type="ECO:0000256" key="1">
    <source>
        <dbReference type="SAM" id="MobiDB-lite"/>
    </source>
</evidence>
<comment type="caution">
    <text evidence="2">The sequence shown here is derived from an EMBL/GenBank/DDBJ whole genome shotgun (WGS) entry which is preliminary data.</text>
</comment>
<evidence type="ECO:0000313" key="3">
    <source>
        <dbReference type="Proteomes" id="UP000626109"/>
    </source>
</evidence>
<dbReference type="PANTHER" id="PTHR37490:SF2">
    <property type="match status" value="1"/>
</dbReference>